<organism evidence="6 7">
    <name type="scientific">Scyliorhinus torazame</name>
    <name type="common">Cloudy catshark</name>
    <name type="synonym">Catulus torazame</name>
    <dbReference type="NCBI Taxonomy" id="75743"/>
    <lineage>
        <taxon>Eukaryota</taxon>
        <taxon>Metazoa</taxon>
        <taxon>Chordata</taxon>
        <taxon>Craniata</taxon>
        <taxon>Vertebrata</taxon>
        <taxon>Chondrichthyes</taxon>
        <taxon>Elasmobranchii</taxon>
        <taxon>Galeomorphii</taxon>
        <taxon>Galeoidea</taxon>
        <taxon>Carcharhiniformes</taxon>
        <taxon>Scyliorhinidae</taxon>
        <taxon>Scyliorhinus</taxon>
    </lineage>
</organism>
<keyword evidence="7" id="KW-1185">Reference proteome</keyword>
<comment type="caution">
    <text evidence="6">The sequence shown here is derived from an EMBL/GenBank/DDBJ whole genome shotgun (WGS) entry which is preliminary data.</text>
</comment>
<dbReference type="PANTHER" id="PTHR20899:SF4">
    <property type="entry name" value="PIERCER OF MICROTUBULE WALL 2 PROTEIN"/>
    <property type="match status" value="1"/>
</dbReference>
<dbReference type="PANTHER" id="PTHR20899">
    <property type="entry name" value="PIERCE HOMOLOG"/>
    <property type="match status" value="1"/>
</dbReference>
<keyword evidence="3" id="KW-0963">Cytoplasm</keyword>
<dbReference type="AlphaFoldDB" id="A0A401NWP7"/>
<evidence type="ECO:0000313" key="7">
    <source>
        <dbReference type="Proteomes" id="UP000288216"/>
    </source>
</evidence>
<comment type="subcellular location">
    <subcellularLocation>
        <location evidence="1">Cell projection</location>
        <location evidence="1">Cilium</location>
    </subcellularLocation>
    <subcellularLocation>
        <location evidence="2">Cytoplasm</location>
        <location evidence="2">Cytoskeleton</location>
    </subcellularLocation>
</comment>
<evidence type="ECO:0000256" key="4">
    <source>
        <dbReference type="ARBA" id="ARBA00023212"/>
    </source>
</evidence>
<dbReference type="GO" id="GO:0005879">
    <property type="term" value="C:axonemal microtubule"/>
    <property type="evidence" value="ECO:0007669"/>
    <property type="project" value="InterPro"/>
</dbReference>
<dbReference type="InterPro" id="IPR026507">
    <property type="entry name" value="PIRC1/2"/>
</dbReference>
<keyword evidence="5" id="KW-0966">Cell projection</keyword>
<evidence type="ECO:0000256" key="3">
    <source>
        <dbReference type="ARBA" id="ARBA00022490"/>
    </source>
</evidence>
<proteinExistence type="predicted"/>
<accession>A0A401NWP7</accession>
<reference evidence="6 7" key="1">
    <citation type="journal article" date="2018" name="Nat. Ecol. Evol.">
        <title>Shark genomes provide insights into elasmobranch evolution and the origin of vertebrates.</title>
        <authorList>
            <person name="Hara Y"/>
            <person name="Yamaguchi K"/>
            <person name="Onimaru K"/>
            <person name="Kadota M"/>
            <person name="Koyanagi M"/>
            <person name="Keeley SD"/>
            <person name="Tatsumi K"/>
            <person name="Tanaka K"/>
            <person name="Motone F"/>
            <person name="Kageyama Y"/>
            <person name="Nozu R"/>
            <person name="Adachi N"/>
            <person name="Nishimura O"/>
            <person name="Nakagawa R"/>
            <person name="Tanegashima C"/>
            <person name="Kiyatake I"/>
            <person name="Matsumoto R"/>
            <person name="Murakumo K"/>
            <person name="Nishida K"/>
            <person name="Terakita A"/>
            <person name="Kuratani S"/>
            <person name="Sato K"/>
            <person name="Hyodo S Kuraku.S."/>
        </authorList>
    </citation>
    <scope>NUCLEOTIDE SEQUENCE [LARGE SCALE GENOMIC DNA]</scope>
</reference>
<evidence type="ECO:0000256" key="2">
    <source>
        <dbReference type="ARBA" id="ARBA00004245"/>
    </source>
</evidence>
<dbReference type="OrthoDB" id="546383at2759"/>
<dbReference type="Proteomes" id="UP000288216">
    <property type="component" value="Unassembled WGS sequence"/>
</dbReference>
<name>A0A401NWP7_SCYTO</name>
<dbReference type="GO" id="GO:0035082">
    <property type="term" value="P:axoneme assembly"/>
    <property type="evidence" value="ECO:0007669"/>
    <property type="project" value="InterPro"/>
</dbReference>
<dbReference type="OMA" id="GGMYRNR"/>
<dbReference type="EMBL" id="BFAA01001428">
    <property type="protein sequence ID" value="GCB65302.1"/>
    <property type="molecule type" value="Genomic_DNA"/>
</dbReference>
<protein>
    <submittedName>
        <fullName evidence="6">Uncharacterized protein</fullName>
    </submittedName>
</protein>
<evidence type="ECO:0000256" key="1">
    <source>
        <dbReference type="ARBA" id="ARBA00004138"/>
    </source>
</evidence>
<keyword evidence="4" id="KW-0206">Cytoskeleton</keyword>
<evidence type="ECO:0000313" key="6">
    <source>
        <dbReference type="EMBL" id="GCB65302.1"/>
    </source>
</evidence>
<gene>
    <name evidence="6" type="ORF">scyTo_0004758</name>
</gene>
<dbReference type="Pfam" id="PF14892">
    <property type="entry name" value="PIRC1_2"/>
    <property type="match status" value="1"/>
</dbReference>
<dbReference type="STRING" id="75743.A0A401NWP7"/>
<sequence length="285" mass="32011">MSRYPIPATARKIQFKDPTCDDQAPSFAPKVEPQNDITLSSLARKVHFKESVCDNLKLPFASKVDSMTCDDEFASLAEKVEDSICDDLKPSFASKVESKDIVCDKLDLAHAQGVQVDEVRDYFNPSFTVKQYEDNVCNDLKLSIAQKDECKYLVSDDYNQSFAPKGEHKRERSEDDPIPAVAAKVETKKKLWPSCMNPGNPIFSCMVKVPTLSYAPVPFVKPQNPLYRTTSAEYGSKEQTCETAPSVYKPLSQSFSAMIQHGGMYRNRSLNTVSDKNRVHDLLPF</sequence>
<evidence type="ECO:0000256" key="5">
    <source>
        <dbReference type="ARBA" id="ARBA00023273"/>
    </source>
</evidence>